<dbReference type="InterPro" id="IPR050879">
    <property type="entry name" value="Acyltransferase_3"/>
</dbReference>
<feature type="transmembrane region" description="Helical" evidence="1">
    <location>
        <begin position="30"/>
        <end position="51"/>
    </location>
</feature>
<sequence length="662" mass="73088">MKYRADIDGLRAVAVVSVVVYHVGNSVGFNGYLGVDVFFVISGYLIAGILLSDLQEGRFSFIDFYMRRARRILPALLTVITVTCIAASAVLLPNEALPFARSVFAALFFYSNFLFYSEAGYFDASADLKPLLHTWSLSVEEQFYLVFPVLLLAGFRRGVGFLKVLIPSIVVLSLVWNLSFPAVFKDQDFAFFMFPVRAWELLSGAVLALFGRPKALSAKGLANGLSLCGLILIVLGFAIALPDDFPYVLKTFPVVLGTGLIILSGSGTCLPVVNQVLGTKGFLFFGKISYSLYLWHWPLYVFFLYYNFGRLSDFERTLIGLLSVALSYVTWRFVEQPFRRKPFPDLLPALRLSLVPFAVVLAFAGYTVTSRGVLPWTDANFQRFVNVEFGGDFQNETVGGLEVQALGAPPGNGAAAVALLGDSHAQAITPAVHDLSAEAGLSSHFFRSQCIAIEDELAALDYFADCVALTRQQAGFIAQSPDYKTVIIAGRWLAKTKFWAGKAGLDMQKTWALRESSLLNLVQMLTDSGKTVVVLAQVPLIETRFKRSLPSVVSRMIRQDHPDLKEMSPTREHYLKKNGKVLEMLDRISRRTGATLVLPHETLCPGSNCLVYDDKGMIYWDDDHLSEYGARKIKPLFAPFFDHSKSARAGGSGPLPAVQTPE</sequence>
<dbReference type="Proteomes" id="UP000664096">
    <property type="component" value="Unassembled WGS sequence"/>
</dbReference>
<dbReference type="InterPro" id="IPR043968">
    <property type="entry name" value="SGNH"/>
</dbReference>
<evidence type="ECO:0000313" key="5">
    <source>
        <dbReference type="Proteomes" id="UP000664096"/>
    </source>
</evidence>
<dbReference type="GO" id="GO:0016020">
    <property type="term" value="C:membrane"/>
    <property type="evidence" value="ECO:0007669"/>
    <property type="project" value="TreeGrafter"/>
</dbReference>
<feature type="transmembrane region" description="Helical" evidence="1">
    <location>
        <begin position="164"/>
        <end position="184"/>
    </location>
</feature>
<feature type="transmembrane region" description="Helical" evidence="1">
    <location>
        <begin position="222"/>
        <end position="241"/>
    </location>
</feature>
<feature type="transmembrane region" description="Helical" evidence="1">
    <location>
        <begin position="346"/>
        <end position="366"/>
    </location>
</feature>
<proteinExistence type="predicted"/>
<evidence type="ECO:0000259" key="2">
    <source>
        <dbReference type="Pfam" id="PF01757"/>
    </source>
</evidence>
<keyword evidence="1" id="KW-0812">Transmembrane</keyword>
<gene>
    <name evidence="4" type="ORF">JF539_14695</name>
</gene>
<feature type="transmembrane region" description="Helical" evidence="1">
    <location>
        <begin position="247"/>
        <end position="270"/>
    </location>
</feature>
<dbReference type="InterPro" id="IPR002656">
    <property type="entry name" value="Acyl_transf_3_dom"/>
</dbReference>
<keyword evidence="4" id="KW-0012">Acyltransferase</keyword>
<reference evidence="4" key="1">
    <citation type="submission" date="2020-12" db="EMBL/GenBank/DDBJ databases">
        <title>Oil enriched cultivation method for isolating marine PHA-producing bacteria.</title>
        <authorList>
            <person name="Zheng W."/>
            <person name="Yu S."/>
            <person name="Huang Y."/>
        </authorList>
    </citation>
    <scope>NUCLEOTIDE SEQUENCE</scope>
    <source>
        <strain evidence="4">SY-2-12</strain>
    </source>
</reference>
<dbReference type="Pfam" id="PF19040">
    <property type="entry name" value="SGNH"/>
    <property type="match status" value="1"/>
</dbReference>
<evidence type="ECO:0000313" key="4">
    <source>
        <dbReference type="EMBL" id="MBN9671595.1"/>
    </source>
</evidence>
<dbReference type="GO" id="GO:0016747">
    <property type="term" value="F:acyltransferase activity, transferring groups other than amino-acyl groups"/>
    <property type="evidence" value="ECO:0007669"/>
    <property type="project" value="InterPro"/>
</dbReference>
<keyword evidence="1" id="KW-0472">Membrane</keyword>
<feature type="transmembrane region" description="Helical" evidence="1">
    <location>
        <begin position="190"/>
        <end position="210"/>
    </location>
</feature>
<dbReference type="AlphaFoldDB" id="A0A939J4W4"/>
<dbReference type="Pfam" id="PF01757">
    <property type="entry name" value="Acyl_transf_3"/>
    <property type="match status" value="1"/>
</dbReference>
<evidence type="ECO:0000259" key="3">
    <source>
        <dbReference type="Pfam" id="PF19040"/>
    </source>
</evidence>
<evidence type="ECO:0000256" key="1">
    <source>
        <dbReference type="SAM" id="Phobius"/>
    </source>
</evidence>
<dbReference type="PANTHER" id="PTHR23028">
    <property type="entry name" value="ACETYLTRANSFERASE"/>
    <property type="match status" value="1"/>
</dbReference>
<name>A0A939J4W4_9HYPH</name>
<comment type="caution">
    <text evidence="4">The sequence shown here is derived from an EMBL/GenBank/DDBJ whole genome shotgun (WGS) entry which is preliminary data.</text>
</comment>
<keyword evidence="1" id="KW-1133">Transmembrane helix</keyword>
<dbReference type="EMBL" id="JAEKJZ010000002">
    <property type="protein sequence ID" value="MBN9671595.1"/>
    <property type="molecule type" value="Genomic_DNA"/>
</dbReference>
<feature type="transmembrane region" description="Helical" evidence="1">
    <location>
        <begin position="98"/>
        <end position="116"/>
    </location>
</feature>
<feature type="transmembrane region" description="Helical" evidence="1">
    <location>
        <begin position="7"/>
        <end position="24"/>
    </location>
</feature>
<dbReference type="GO" id="GO:0009103">
    <property type="term" value="P:lipopolysaccharide biosynthetic process"/>
    <property type="evidence" value="ECO:0007669"/>
    <property type="project" value="TreeGrafter"/>
</dbReference>
<keyword evidence="4" id="KW-0808">Transferase</keyword>
<dbReference type="PANTHER" id="PTHR23028:SF53">
    <property type="entry name" value="ACYL_TRANSF_3 DOMAIN-CONTAINING PROTEIN"/>
    <property type="match status" value="1"/>
</dbReference>
<feature type="transmembrane region" description="Helical" evidence="1">
    <location>
        <begin position="282"/>
        <end position="306"/>
    </location>
</feature>
<feature type="transmembrane region" description="Helical" evidence="1">
    <location>
        <begin position="72"/>
        <end position="92"/>
    </location>
</feature>
<protein>
    <submittedName>
        <fullName evidence="4">Acyltransferase</fullName>
    </submittedName>
</protein>
<feature type="domain" description="SGNH" evidence="3">
    <location>
        <begin position="406"/>
        <end position="639"/>
    </location>
</feature>
<organism evidence="4 5">
    <name type="scientific">Roseibium aggregatum</name>
    <dbReference type="NCBI Taxonomy" id="187304"/>
    <lineage>
        <taxon>Bacteria</taxon>
        <taxon>Pseudomonadati</taxon>
        <taxon>Pseudomonadota</taxon>
        <taxon>Alphaproteobacteria</taxon>
        <taxon>Hyphomicrobiales</taxon>
        <taxon>Stappiaceae</taxon>
        <taxon>Roseibium</taxon>
    </lineage>
</organism>
<feature type="transmembrane region" description="Helical" evidence="1">
    <location>
        <begin position="318"/>
        <end position="334"/>
    </location>
</feature>
<feature type="domain" description="Acyltransferase 3" evidence="2">
    <location>
        <begin position="5"/>
        <end position="331"/>
    </location>
</feature>
<accession>A0A939J4W4</accession>
<dbReference type="RefSeq" id="WP_207141412.1">
    <property type="nucleotide sequence ID" value="NZ_JAEKJZ010000002.1"/>
</dbReference>